<accession>A0ABU3VD84</accession>
<dbReference type="InterPro" id="IPR013538">
    <property type="entry name" value="ASHA1/2-like_C"/>
</dbReference>
<comment type="similarity">
    <text evidence="1">Belongs to the AHA1 family.</text>
</comment>
<proteinExistence type="inferred from homology"/>
<evidence type="ECO:0000313" key="3">
    <source>
        <dbReference type="EMBL" id="MDU9004131.1"/>
    </source>
</evidence>
<comment type="caution">
    <text evidence="3">The sequence shown here is derived from an EMBL/GenBank/DDBJ whole genome shotgun (WGS) entry which is preliminary data.</text>
</comment>
<gene>
    <name evidence="3" type="ORF">QO231_09730</name>
</gene>
<dbReference type="CDD" id="cd07814">
    <property type="entry name" value="SRPBCC_CalC_Aha1-like"/>
    <property type="match status" value="1"/>
</dbReference>
<name>A0ABU3VD84_9RHOB</name>
<dbReference type="Gene3D" id="3.30.530.20">
    <property type="match status" value="1"/>
</dbReference>
<feature type="domain" description="Activator of Hsp90 ATPase homologue 1/2-like C-terminal" evidence="2">
    <location>
        <begin position="16"/>
        <end position="150"/>
    </location>
</feature>
<keyword evidence="4" id="KW-1185">Reference proteome</keyword>
<organism evidence="3 4">
    <name type="scientific">Sedimentitalea todarodis</name>
    <dbReference type="NCBI Taxonomy" id="1631240"/>
    <lineage>
        <taxon>Bacteria</taxon>
        <taxon>Pseudomonadati</taxon>
        <taxon>Pseudomonadota</taxon>
        <taxon>Alphaproteobacteria</taxon>
        <taxon>Rhodobacterales</taxon>
        <taxon>Paracoccaceae</taxon>
        <taxon>Sedimentitalea</taxon>
    </lineage>
</organism>
<dbReference type="SUPFAM" id="SSF55961">
    <property type="entry name" value="Bet v1-like"/>
    <property type="match status" value="1"/>
</dbReference>
<sequence length="151" mass="16923">MKDTHDLELIREYPVDVDRLWAAVTRPEELVQWFGKEGVRLETCEMDFTKTGPWLCTMTGEDSGDRFKVSGQVTHVSPPESGGEGSVGFTWGWHDGDDKRGAESHVTFTVAPTGIGARFTLSHRQLDTLESSQNHGRGWLSTLTRLDRLFA</sequence>
<reference evidence="4" key="1">
    <citation type="submission" date="2023-05" db="EMBL/GenBank/DDBJ databases">
        <title>Sedimentitalea sp. nov. JM2-8.</title>
        <authorList>
            <person name="Huang J."/>
        </authorList>
    </citation>
    <scope>NUCLEOTIDE SEQUENCE [LARGE SCALE GENOMIC DNA]</scope>
    <source>
        <strain evidence="4">KHS03</strain>
    </source>
</reference>
<evidence type="ECO:0000259" key="2">
    <source>
        <dbReference type="Pfam" id="PF08327"/>
    </source>
</evidence>
<dbReference type="Pfam" id="PF08327">
    <property type="entry name" value="AHSA1"/>
    <property type="match status" value="1"/>
</dbReference>
<dbReference type="RefSeq" id="WP_316775576.1">
    <property type="nucleotide sequence ID" value="NZ_JASMWN010000006.1"/>
</dbReference>
<evidence type="ECO:0000313" key="4">
    <source>
        <dbReference type="Proteomes" id="UP001255416"/>
    </source>
</evidence>
<protein>
    <submittedName>
        <fullName evidence="3">SRPBCC domain-containing protein</fullName>
    </submittedName>
</protein>
<dbReference type="Proteomes" id="UP001255416">
    <property type="component" value="Unassembled WGS sequence"/>
</dbReference>
<evidence type="ECO:0000256" key="1">
    <source>
        <dbReference type="ARBA" id="ARBA00006817"/>
    </source>
</evidence>
<dbReference type="InterPro" id="IPR023393">
    <property type="entry name" value="START-like_dom_sf"/>
</dbReference>
<dbReference type="EMBL" id="JASMWN010000006">
    <property type="protein sequence ID" value="MDU9004131.1"/>
    <property type="molecule type" value="Genomic_DNA"/>
</dbReference>